<proteinExistence type="predicted"/>
<organism evidence="3 4">
    <name type="scientific">Drechslerella stenobrocha 248</name>
    <dbReference type="NCBI Taxonomy" id="1043628"/>
    <lineage>
        <taxon>Eukaryota</taxon>
        <taxon>Fungi</taxon>
        <taxon>Dikarya</taxon>
        <taxon>Ascomycota</taxon>
        <taxon>Pezizomycotina</taxon>
        <taxon>Orbiliomycetes</taxon>
        <taxon>Orbiliales</taxon>
        <taxon>Orbiliaceae</taxon>
        <taxon>Drechslerella</taxon>
    </lineage>
</organism>
<evidence type="ECO:0000256" key="1">
    <source>
        <dbReference type="SAM" id="MobiDB-lite"/>
    </source>
</evidence>
<keyword evidence="4" id="KW-1185">Reference proteome</keyword>
<name>W7I4A5_9PEZI</name>
<feature type="domain" description="A-kinase anchor protein 7-like phosphoesterase" evidence="2">
    <location>
        <begin position="25"/>
        <end position="256"/>
    </location>
</feature>
<evidence type="ECO:0000313" key="4">
    <source>
        <dbReference type="Proteomes" id="UP000024837"/>
    </source>
</evidence>
<reference evidence="3 4" key="1">
    <citation type="submission" date="2013-05" db="EMBL/GenBank/DDBJ databases">
        <title>Drechslerella stenobrocha genome reveals carnivorous origination and mechanical trapping mechanism of predatory fungi.</title>
        <authorList>
            <person name="Liu X."/>
            <person name="Zhang W."/>
            <person name="Liu K."/>
        </authorList>
    </citation>
    <scope>NUCLEOTIDE SEQUENCE [LARGE SCALE GENOMIC DNA]</scope>
    <source>
        <strain evidence="3 4">248</strain>
    </source>
</reference>
<feature type="compositionally biased region" description="Low complexity" evidence="1">
    <location>
        <begin position="1"/>
        <end position="11"/>
    </location>
</feature>
<dbReference type="EMBL" id="KI966457">
    <property type="protein sequence ID" value="EWC43550.1"/>
    <property type="molecule type" value="Genomic_DNA"/>
</dbReference>
<dbReference type="PANTHER" id="PTHR13360">
    <property type="entry name" value="ACTIVATING SIGNAL COINTEGRATOR 1 COMPLEX SUBUNIT 1"/>
    <property type="match status" value="1"/>
</dbReference>
<dbReference type="AlphaFoldDB" id="W7I4A5"/>
<accession>W7I4A5</accession>
<evidence type="ECO:0000313" key="3">
    <source>
        <dbReference type="EMBL" id="EWC43550.1"/>
    </source>
</evidence>
<feature type="region of interest" description="Disordered" evidence="1">
    <location>
        <begin position="1"/>
        <end position="20"/>
    </location>
</feature>
<dbReference type="GO" id="GO:0006307">
    <property type="term" value="P:DNA alkylation repair"/>
    <property type="evidence" value="ECO:0007669"/>
    <property type="project" value="InterPro"/>
</dbReference>
<dbReference type="Pfam" id="PF10469">
    <property type="entry name" value="AKAP7_NLS"/>
    <property type="match status" value="1"/>
</dbReference>
<gene>
    <name evidence="3" type="ORF">DRE_01437</name>
</gene>
<dbReference type="Gene3D" id="3.90.1140.10">
    <property type="entry name" value="Cyclic phosphodiesterase"/>
    <property type="match status" value="1"/>
</dbReference>
<dbReference type="OrthoDB" id="277832at2759"/>
<dbReference type="GO" id="GO:0005634">
    <property type="term" value="C:nucleus"/>
    <property type="evidence" value="ECO:0007669"/>
    <property type="project" value="TreeGrafter"/>
</dbReference>
<dbReference type="GO" id="GO:0006355">
    <property type="term" value="P:regulation of DNA-templated transcription"/>
    <property type="evidence" value="ECO:0007669"/>
    <property type="project" value="TreeGrafter"/>
</dbReference>
<protein>
    <recommendedName>
        <fullName evidence="2">A-kinase anchor protein 7-like phosphoesterase domain-containing protein</fullName>
    </recommendedName>
</protein>
<sequence>MSANAGASNAGRNPQGPGQSRERLTHFLAIPLHGQHFTPLPPAYASFKSAVAQFAIDETPPPDADADADTRIPPGAIRDFNTLHLTLGVMSLPTTEQLQTALSTLESLDLRRFLPAAADATTTDPRLYIDLKGVAAMSSAPSRIQKCGVLMIPPVDSADATSERLYPFARAVRDHFVEAGVMQLEARPLKLHATIVNTVYCKPGKGARDSKRKGGKVRRDDLQFDATDVLERYRETVFAERLEVDRVQICKMGAKKGVEVVGEDGGVDIVGGGYEVVGSRLIWPP</sequence>
<dbReference type="InterPro" id="IPR009210">
    <property type="entry name" value="ASCC1"/>
</dbReference>
<dbReference type="HOGENOM" id="CLU_038379_0_0_1"/>
<evidence type="ECO:0000259" key="2">
    <source>
        <dbReference type="Pfam" id="PF10469"/>
    </source>
</evidence>
<dbReference type="PANTHER" id="PTHR13360:SF1">
    <property type="entry name" value="ACTIVATING SIGNAL COINTEGRATOR 1 COMPLEX SUBUNIT 1"/>
    <property type="match status" value="1"/>
</dbReference>
<dbReference type="InterPro" id="IPR019510">
    <property type="entry name" value="AKAP7-like_phosphoesterase"/>
</dbReference>
<dbReference type="Proteomes" id="UP000024837">
    <property type="component" value="Unassembled WGS sequence"/>
</dbReference>